<keyword evidence="1" id="KW-1133">Transmembrane helix</keyword>
<evidence type="ECO:0000313" key="2">
    <source>
        <dbReference type="EMBL" id="XAN05837.1"/>
    </source>
</evidence>
<dbReference type="InterPro" id="IPR045713">
    <property type="entry name" value="DUF6069"/>
</dbReference>
<protein>
    <submittedName>
        <fullName evidence="2">DUF6069 family protein</fullName>
    </submittedName>
</protein>
<name>A0ABZ3FLU5_9ACTN</name>
<proteinExistence type="predicted"/>
<dbReference type="EMBL" id="CP154795">
    <property type="protein sequence ID" value="XAN05837.1"/>
    <property type="molecule type" value="Genomic_DNA"/>
</dbReference>
<keyword evidence="1" id="KW-0812">Transmembrane</keyword>
<sequence>MSTPISTQPATPATITSTPRAVPGLTLIAGGSVVLNLIAYALGRLAGADLQVVRPDGASFAVNVPAILAMTLIPLVIGSIFVLLARRFWGPGVRVLRWLGLALRLLTLPMPLFSNATPATAATLASMHVIVGVVWFALLGRLRRAA</sequence>
<evidence type="ECO:0000313" key="3">
    <source>
        <dbReference type="Proteomes" id="UP001442841"/>
    </source>
</evidence>
<keyword evidence="3" id="KW-1185">Reference proteome</keyword>
<dbReference type="Proteomes" id="UP001442841">
    <property type="component" value="Chromosome"/>
</dbReference>
<evidence type="ECO:0000256" key="1">
    <source>
        <dbReference type="SAM" id="Phobius"/>
    </source>
</evidence>
<reference evidence="2 3" key="1">
    <citation type="submission" date="2024-04" db="EMBL/GenBank/DDBJ databases">
        <title>Isolation of an actinomycete strain from pig manure.</title>
        <authorList>
            <person name="Gong T."/>
            <person name="Yu Z."/>
            <person name="An M."/>
            <person name="Wei C."/>
            <person name="Yang W."/>
            <person name="Liu L."/>
        </authorList>
    </citation>
    <scope>NUCLEOTIDE SEQUENCE [LARGE SCALE GENOMIC DNA]</scope>
    <source>
        <strain evidence="2 3">ZF39</strain>
    </source>
</reference>
<organism evidence="2 3">
    <name type="scientific">Ammonicoccus fulvus</name>
    <dbReference type="NCBI Taxonomy" id="3138240"/>
    <lineage>
        <taxon>Bacteria</taxon>
        <taxon>Bacillati</taxon>
        <taxon>Actinomycetota</taxon>
        <taxon>Actinomycetes</taxon>
        <taxon>Propionibacteriales</taxon>
        <taxon>Propionibacteriaceae</taxon>
        <taxon>Ammonicoccus</taxon>
    </lineage>
</organism>
<feature type="transmembrane region" description="Helical" evidence="1">
    <location>
        <begin position="119"/>
        <end position="139"/>
    </location>
</feature>
<keyword evidence="1" id="KW-0472">Membrane</keyword>
<feature type="transmembrane region" description="Helical" evidence="1">
    <location>
        <begin position="62"/>
        <end position="83"/>
    </location>
</feature>
<accession>A0ABZ3FLU5</accession>
<feature type="transmembrane region" description="Helical" evidence="1">
    <location>
        <begin position="95"/>
        <end position="113"/>
    </location>
</feature>
<gene>
    <name evidence="2" type="ORF">AADG42_00460</name>
</gene>
<dbReference type="RefSeq" id="WP_425307270.1">
    <property type="nucleotide sequence ID" value="NZ_CP154795.1"/>
</dbReference>
<dbReference type="Pfam" id="PF19545">
    <property type="entry name" value="DUF6069"/>
    <property type="match status" value="1"/>
</dbReference>
<feature type="transmembrane region" description="Helical" evidence="1">
    <location>
        <begin position="21"/>
        <end position="42"/>
    </location>
</feature>